<keyword evidence="11" id="KW-1185">Reference proteome</keyword>
<evidence type="ECO:0000256" key="8">
    <source>
        <dbReference type="ARBA" id="ARBA00023288"/>
    </source>
</evidence>
<keyword evidence="3 9" id="KW-0547">Nucleotide-binding</keyword>
<evidence type="ECO:0000256" key="4">
    <source>
        <dbReference type="ARBA" id="ARBA00022842"/>
    </source>
</evidence>
<keyword evidence="1" id="KW-0519">Myristate</keyword>
<proteinExistence type="predicted"/>
<keyword evidence="7" id="KW-0807">Transducer</keyword>
<evidence type="ECO:0000256" key="10">
    <source>
        <dbReference type="PIRSR" id="PIRSR601019-2"/>
    </source>
</evidence>
<evidence type="ECO:0000256" key="2">
    <source>
        <dbReference type="ARBA" id="ARBA00022723"/>
    </source>
</evidence>
<keyword evidence="2 10" id="KW-0479">Metal-binding</keyword>
<evidence type="ECO:0000256" key="3">
    <source>
        <dbReference type="ARBA" id="ARBA00022741"/>
    </source>
</evidence>
<feature type="binding site" evidence="10">
    <location>
        <position position="51"/>
    </location>
    <ligand>
        <name>Mg(2+)</name>
        <dbReference type="ChEBI" id="CHEBI:18420"/>
    </ligand>
</feature>
<dbReference type="Gene3D" id="3.40.50.300">
    <property type="entry name" value="P-loop containing nucleotide triphosphate hydrolases"/>
    <property type="match status" value="1"/>
</dbReference>
<feature type="binding site" evidence="9">
    <location>
        <begin position="47"/>
        <end position="52"/>
    </location>
    <ligand>
        <name>GTP</name>
        <dbReference type="ChEBI" id="CHEBI:37565"/>
    </ligand>
</feature>
<feature type="binding site" evidence="10">
    <location>
        <position position="187"/>
    </location>
    <ligand>
        <name>Mg(2+)</name>
        <dbReference type="ChEBI" id="CHEBI:18420"/>
    </ligand>
</feature>
<organism evidence="11 12">
    <name type="scientific">Globodera rostochiensis</name>
    <name type="common">Golden nematode worm</name>
    <name type="synonym">Heterodera rostochiensis</name>
    <dbReference type="NCBI Taxonomy" id="31243"/>
    <lineage>
        <taxon>Eukaryota</taxon>
        <taxon>Metazoa</taxon>
        <taxon>Ecdysozoa</taxon>
        <taxon>Nematoda</taxon>
        <taxon>Chromadorea</taxon>
        <taxon>Rhabditida</taxon>
        <taxon>Tylenchina</taxon>
        <taxon>Tylenchomorpha</taxon>
        <taxon>Tylenchoidea</taxon>
        <taxon>Heteroderidae</taxon>
        <taxon>Heteroderinae</taxon>
        <taxon>Globodera</taxon>
    </lineage>
</organism>
<evidence type="ECO:0000256" key="7">
    <source>
        <dbReference type="ARBA" id="ARBA00023224"/>
    </source>
</evidence>
<sequence length="346" mass="40258">MGNVCGRVPMCNGCGRNIKERAINQMLKADFENEKKIVKLLLFGTAESGKSTILRQMKIIHGDGYNDEERLKKREAVYNNVLLGTASIIYGMKTLRLHYDSPDVQNSANKIMREIGRPYECRDFNAQIVQAVKAVWEDNAVQKDLLPRRNEFQFTESYTYFMNEIERISQKEYVPNVQDILMLRITTTGITEVNFVIKKVNFRVFDVGGQRNERRKWFHLFDNIHAILFVVAISEFDQKIQEDGSTNRMVESMRLFQLVCNSKRFSNIAIVLFLNKVDLFKEKIKKTSINCVFKTYTGPHSYDAQIKYTVQKFKALCPNPNKTIYSHETCATDTIKVIVRSRRERN</sequence>
<evidence type="ECO:0000256" key="5">
    <source>
        <dbReference type="ARBA" id="ARBA00023134"/>
    </source>
</evidence>
<dbReference type="SMART" id="SM00275">
    <property type="entry name" value="G_alpha"/>
    <property type="match status" value="1"/>
</dbReference>
<dbReference type="AlphaFoldDB" id="A0A914GWB5"/>
<keyword evidence="6" id="KW-0564">Palmitate</keyword>
<dbReference type="GO" id="GO:0031683">
    <property type="term" value="F:G-protein beta/gamma-subunit complex binding"/>
    <property type="evidence" value="ECO:0007669"/>
    <property type="project" value="InterPro"/>
</dbReference>
<dbReference type="GO" id="GO:0005834">
    <property type="term" value="C:heterotrimeric G-protein complex"/>
    <property type="evidence" value="ECO:0007669"/>
    <property type="project" value="TreeGrafter"/>
</dbReference>
<dbReference type="Gene3D" id="1.10.400.10">
    <property type="entry name" value="GI Alpha 1, domain 2-like"/>
    <property type="match status" value="1"/>
</dbReference>
<name>A0A914GWB5_GLORO</name>
<dbReference type="SUPFAM" id="SSF47895">
    <property type="entry name" value="Transducin (alpha subunit), insertion domain"/>
    <property type="match status" value="1"/>
</dbReference>
<evidence type="ECO:0000313" key="12">
    <source>
        <dbReference type="WBParaSite" id="Gr19_v10_g11933.t1"/>
    </source>
</evidence>
<reference evidence="12" key="1">
    <citation type="submission" date="2022-11" db="UniProtKB">
        <authorList>
            <consortium name="WormBaseParasite"/>
        </authorList>
    </citation>
    <scope>IDENTIFICATION</scope>
</reference>
<dbReference type="GO" id="GO:0003924">
    <property type="term" value="F:GTPase activity"/>
    <property type="evidence" value="ECO:0007669"/>
    <property type="project" value="InterPro"/>
</dbReference>
<dbReference type="PANTHER" id="PTHR10218">
    <property type="entry name" value="GTP-BINDING PROTEIN ALPHA SUBUNIT"/>
    <property type="match status" value="1"/>
</dbReference>
<dbReference type="PROSITE" id="PS51882">
    <property type="entry name" value="G_ALPHA"/>
    <property type="match status" value="1"/>
</dbReference>
<dbReference type="CDD" id="cd00066">
    <property type="entry name" value="G-alpha"/>
    <property type="match status" value="1"/>
</dbReference>
<keyword evidence="5 9" id="KW-0342">GTP-binding</keyword>
<keyword evidence="4 10" id="KW-0460">Magnesium</keyword>
<dbReference type="InterPro" id="IPR011025">
    <property type="entry name" value="GproteinA_insert"/>
</dbReference>
<dbReference type="FunFam" id="3.40.50.300:FF:003800">
    <property type="entry name" value="Guanine nucleotide-binding protein G(k) subunit alpha"/>
    <property type="match status" value="1"/>
</dbReference>
<evidence type="ECO:0000256" key="6">
    <source>
        <dbReference type="ARBA" id="ARBA00023139"/>
    </source>
</evidence>
<dbReference type="PANTHER" id="PTHR10218:SF362">
    <property type="entry name" value="G PROTEIN ALPHA O SUBUNIT"/>
    <property type="match status" value="1"/>
</dbReference>
<keyword evidence="8" id="KW-0449">Lipoprotein</keyword>
<feature type="binding site" evidence="9">
    <location>
        <begin position="275"/>
        <end position="278"/>
    </location>
    <ligand>
        <name>GTP</name>
        <dbReference type="ChEBI" id="CHEBI:37565"/>
    </ligand>
</feature>
<dbReference type="GO" id="GO:0007188">
    <property type="term" value="P:adenylate cyclase-modulating G protein-coupled receptor signaling pathway"/>
    <property type="evidence" value="ECO:0007669"/>
    <property type="project" value="TreeGrafter"/>
</dbReference>
<dbReference type="SUPFAM" id="SSF52540">
    <property type="entry name" value="P-loop containing nucleoside triphosphate hydrolases"/>
    <property type="match status" value="1"/>
</dbReference>
<protein>
    <submittedName>
        <fullName evidence="12">Uncharacterized protein</fullName>
    </submittedName>
</protein>
<dbReference type="Proteomes" id="UP000887572">
    <property type="component" value="Unplaced"/>
</dbReference>
<accession>A0A914GWB5</accession>
<feature type="binding site" evidence="9">
    <location>
        <position position="331"/>
    </location>
    <ligand>
        <name>GTP</name>
        <dbReference type="ChEBI" id="CHEBI:37565"/>
    </ligand>
</feature>
<dbReference type="WBParaSite" id="Gr19_v10_g11933.t1">
    <property type="protein sequence ID" value="Gr19_v10_g11933.t1"/>
    <property type="gene ID" value="Gr19_v10_g11933"/>
</dbReference>
<dbReference type="GO" id="GO:0001664">
    <property type="term" value="F:G protein-coupled receptor binding"/>
    <property type="evidence" value="ECO:0007669"/>
    <property type="project" value="TreeGrafter"/>
</dbReference>
<feature type="binding site" evidence="9">
    <location>
        <begin position="181"/>
        <end position="187"/>
    </location>
    <ligand>
        <name>GTP</name>
        <dbReference type="ChEBI" id="CHEBI:37565"/>
    </ligand>
</feature>
<dbReference type="InterPro" id="IPR001019">
    <property type="entry name" value="Gprotein_alpha_su"/>
</dbReference>
<evidence type="ECO:0000313" key="11">
    <source>
        <dbReference type="Proteomes" id="UP000887572"/>
    </source>
</evidence>
<feature type="binding site" evidence="9">
    <location>
        <begin position="206"/>
        <end position="210"/>
    </location>
    <ligand>
        <name>GTP</name>
        <dbReference type="ChEBI" id="CHEBI:37565"/>
    </ligand>
</feature>
<dbReference type="Pfam" id="PF00503">
    <property type="entry name" value="G-alpha"/>
    <property type="match status" value="1"/>
</dbReference>
<dbReference type="GO" id="GO:0046872">
    <property type="term" value="F:metal ion binding"/>
    <property type="evidence" value="ECO:0007669"/>
    <property type="project" value="UniProtKB-KW"/>
</dbReference>
<evidence type="ECO:0000256" key="1">
    <source>
        <dbReference type="ARBA" id="ARBA00022707"/>
    </source>
</evidence>
<dbReference type="GO" id="GO:0005525">
    <property type="term" value="F:GTP binding"/>
    <property type="evidence" value="ECO:0007669"/>
    <property type="project" value="UniProtKB-KW"/>
</dbReference>
<dbReference type="InterPro" id="IPR027417">
    <property type="entry name" value="P-loop_NTPase"/>
</dbReference>
<evidence type="ECO:0000256" key="9">
    <source>
        <dbReference type="PIRSR" id="PIRSR601019-1"/>
    </source>
</evidence>
<dbReference type="GO" id="GO:0005737">
    <property type="term" value="C:cytoplasm"/>
    <property type="evidence" value="ECO:0007669"/>
    <property type="project" value="TreeGrafter"/>
</dbReference>
<dbReference type="PRINTS" id="PR00318">
    <property type="entry name" value="GPROTEINA"/>
</dbReference>